<gene>
    <name evidence="3" type="primary">LOC107805470</name>
</gene>
<dbReference type="PaxDb" id="4097-A0A1S4B891"/>
<dbReference type="OrthoDB" id="1242136at2759"/>
<organism evidence="2 3">
    <name type="scientific">Nicotiana tabacum</name>
    <name type="common">Common tobacco</name>
    <dbReference type="NCBI Taxonomy" id="4097"/>
    <lineage>
        <taxon>Eukaryota</taxon>
        <taxon>Viridiplantae</taxon>
        <taxon>Streptophyta</taxon>
        <taxon>Embryophyta</taxon>
        <taxon>Tracheophyta</taxon>
        <taxon>Spermatophyta</taxon>
        <taxon>Magnoliopsida</taxon>
        <taxon>eudicotyledons</taxon>
        <taxon>Gunneridae</taxon>
        <taxon>Pentapetalae</taxon>
        <taxon>asterids</taxon>
        <taxon>lamiids</taxon>
        <taxon>Solanales</taxon>
        <taxon>Solanaceae</taxon>
        <taxon>Nicotianoideae</taxon>
        <taxon>Nicotianeae</taxon>
        <taxon>Nicotiana</taxon>
    </lineage>
</organism>
<keyword evidence="1" id="KW-0175">Coiled coil</keyword>
<feature type="coiled-coil region" evidence="1">
    <location>
        <begin position="197"/>
        <end position="224"/>
    </location>
</feature>
<proteinExistence type="predicted"/>
<evidence type="ECO:0000313" key="2">
    <source>
        <dbReference type="Proteomes" id="UP000790787"/>
    </source>
</evidence>
<dbReference type="RefSeq" id="XP_016485008.1">
    <property type="nucleotide sequence ID" value="XM_016629522.1"/>
</dbReference>
<dbReference type="GeneID" id="107805470"/>
<feature type="coiled-coil region" evidence="1">
    <location>
        <begin position="88"/>
        <end position="115"/>
    </location>
</feature>
<protein>
    <submittedName>
        <fullName evidence="3">Uncharacterized protein LOC107805470</fullName>
    </submittedName>
</protein>
<evidence type="ECO:0000313" key="3">
    <source>
        <dbReference type="RefSeq" id="XP_016485008.1"/>
    </source>
</evidence>
<dbReference type="KEGG" id="nta:107805470"/>
<dbReference type="RefSeq" id="XP_016485008.1">
    <property type="nucleotide sequence ID" value="XM_016629522.2"/>
</dbReference>
<keyword evidence="2" id="KW-1185">Reference proteome</keyword>
<name>A0A1S4B891_TOBAC</name>
<accession>A0A1S4B891</accession>
<sequence length="266" mass="30119">MRRVVIEVPVEGSLLSKSGQADVWLEPLIGPIEKAKLESHSSLTLMNDIMHATLKANLIGTKMMKRVAYSDQLVRDSQLEACNWREQSESLQIDVEYLEESKSTLEQQVRALTSELAVEKASSSQEDKEKTLLETSFSKQLSKASEEIRKLKALLSKKEAYAGELVQNLTQEQEDLRASFDKVHALESSHASLQTSYTSALAENEKLKNVIADWERDYEILEDKSDIEVSWAFLNSRHDTLIETGQENFNLESELAKINETIEKAQ</sequence>
<dbReference type="Proteomes" id="UP000790787">
    <property type="component" value="Chromosome 10"/>
</dbReference>
<reference evidence="2" key="1">
    <citation type="journal article" date="2014" name="Nat. Commun.">
        <title>The tobacco genome sequence and its comparison with those of tomato and potato.</title>
        <authorList>
            <person name="Sierro N."/>
            <person name="Battey J.N."/>
            <person name="Ouadi S."/>
            <person name="Bakaher N."/>
            <person name="Bovet L."/>
            <person name="Willig A."/>
            <person name="Goepfert S."/>
            <person name="Peitsch M.C."/>
            <person name="Ivanov N.V."/>
        </authorList>
    </citation>
    <scope>NUCLEOTIDE SEQUENCE [LARGE SCALE GENOMIC DNA]</scope>
</reference>
<dbReference type="AlphaFoldDB" id="A0A1S4B891"/>
<reference evidence="3" key="2">
    <citation type="submission" date="2025-08" db="UniProtKB">
        <authorList>
            <consortium name="RefSeq"/>
        </authorList>
    </citation>
    <scope>IDENTIFICATION</scope>
    <source>
        <tissue evidence="3">Leaf</tissue>
    </source>
</reference>
<evidence type="ECO:0000256" key="1">
    <source>
        <dbReference type="SAM" id="Coils"/>
    </source>
</evidence>